<evidence type="ECO:0000313" key="4">
    <source>
        <dbReference type="Proteomes" id="UP000008810"/>
    </source>
</evidence>
<dbReference type="GeneID" id="112270015"/>
<dbReference type="AlphaFoldDB" id="A0A0Q3NV28"/>
<dbReference type="RefSeq" id="XP_024313391.1">
    <property type="nucleotide sequence ID" value="XM_024457623.1"/>
</dbReference>
<dbReference type="EMBL" id="CM000880">
    <property type="protein sequence ID" value="KQK21342.1"/>
    <property type="molecule type" value="Genomic_DNA"/>
</dbReference>
<feature type="compositionally biased region" description="Low complexity" evidence="1">
    <location>
        <begin position="68"/>
        <end position="83"/>
    </location>
</feature>
<dbReference type="Gramene" id="KQK21341">
    <property type="protein sequence ID" value="KQK21341"/>
    <property type="gene ID" value="BRADI_1g60291v3"/>
</dbReference>
<feature type="region of interest" description="Disordered" evidence="1">
    <location>
        <begin position="1"/>
        <end position="98"/>
    </location>
</feature>
<dbReference type="RefSeq" id="XP_024313390.1">
    <property type="nucleotide sequence ID" value="XM_024457622.1"/>
</dbReference>
<feature type="compositionally biased region" description="Basic residues" evidence="1">
    <location>
        <begin position="84"/>
        <end position="95"/>
    </location>
</feature>
<dbReference type="Proteomes" id="UP000008810">
    <property type="component" value="Chromosome 1"/>
</dbReference>
<name>A0A0Q3NV28_BRADI</name>
<sequence length="462" mass="50377">MRNHKLVPTVSSSSKNNTKQEEPHLSGAYIRSLVKQLSSSSTARSKDHHHYSTMGTKPHGQPQEEEQQAAAAQTTPVEQQQQQPHKKQVRRRLHTSRPYQERLLNMAEARREIVTALKIHRASMRQAKEQQQQQQLLQLQQQQEVHHHQVVQEQSQTGSRVACTPMTMSPYASFSDYLYNSSPFSHLTATTSSSSTGSYFSPLQLPYHSSTPAVAPMQQADALDHLMLPLPTQPLGLNLSFQGFTSSSVNVGGVVDVDDACKNDITACSSLDPITPLLQPSPASSYSVYSSPSATMAGSNDYMSSSGAVTADQNSSSLAAAAAVASEASGQLQLHRALDDEEMAAIYSIGEQHDIEWSDTMNLVTSAWWSKLQDSVGIQGSTAVAQQQAAAVETMEDASKQYRQGDCFGDILGHHQGTMGGSGSDVVLAGVHHLGDYYGTEDVSWPRMDIGEIEGWDAEWFS</sequence>
<accession>A0A0Q3NV28</accession>
<dbReference type="PANTHER" id="PTHR37256:SF1">
    <property type="entry name" value="MYB-LIKE PROTEIN A"/>
    <property type="match status" value="1"/>
</dbReference>
<dbReference type="OrthoDB" id="692030at2759"/>
<organism evidence="2">
    <name type="scientific">Brachypodium distachyon</name>
    <name type="common">Purple false brome</name>
    <name type="synonym">Trachynia distachya</name>
    <dbReference type="NCBI Taxonomy" id="15368"/>
    <lineage>
        <taxon>Eukaryota</taxon>
        <taxon>Viridiplantae</taxon>
        <taxon>Streptophyta</taxon>
        <taxon>Embryophyta</taxon>
        <taxon>Tracheophyta</taxon>
        <taxon>Spermatophyta</taxon>
        <taxon>Magnoliopsida</taxon>
        <taxon>Liliopsida</taxon>
        <taxon>Poales</taxon>
        <taxon>Poaceae</taxon>
        <taxon>BOP clade</taxon>
        <taxon>Pooideae</taxon>
        <taxon>Stipodae</taxon>
        <taxon>Brachypodieae</taxon>
        <taxon>Brachypodium</taxon>
    </lineage>
</organism>
<evidence type="ECO:0000313" key="3">
    <source>
        <dbReference type="EnsemblPlants" id="KQK21341"/>
    </source>
</evidence>
<reference evidence="2" key="2">
    <citation type="submission" date="2017-06" db="EMBL/GenBank/DDBJ databases">
        <title>WGS assembly of Brachypodium distachyon.</title>
        <authorList>
            <consortium name="The International Brachypodium Initiative"/>
            <person name="Lucas S."/>
            <person name="Harmon-Smith M."/>
            <person name="Lail K."/>
            <person name="Tice H."/>
            <person name="Grimwood J."/>
            <person name="Bruce D."/>
            <person name="Barry K."/>
            <person name="Shu S."/>
            <person name="Lindquist E."/>
            <person name="Wang M."/>
            <person name="Pitluck S."/>
            <person name="Vogel J.P."/>
            <person name="Garvin D.F."/>
            <person name="Mockler T.C."/>
            <person name="Schmutz J."/>
            <person name="Rokhsar D."/>
            <person name="Bevan M.W."/>
        </authorList>
    </citation>
    <scope>NUCLEOTIDE SEQUENCE</scope>
    <source>
        <strain evidence="2">Bd21</strain>
    </source>
</reference>
<dbReference type="EMBL" id="CM000880">
    <property type="protein sequence ID" value="KQK21341.1"/>
    <property type="molecule type" value="Genomic_DNA"/>
</dbReference>
<keyword evidence="4" id="KW-1185">Reference proteome</keyword>
<evidence type="ECO:0000313" key="2">
    <source>
        <dbReference type="EMBL" id="KQK21342.1"/>
    </source>
</evidence>
<gene>
    <name evidence="3" type="primary">LOC112270015</name>
    <name evidence="2" type="ORF">BRADI_1g60291v3</name>
</gene>
<evidence type="ECO:0000256" key="1">
    <source>
        <dbReference type="SAM" id="MobiDB-lite"/>
    </source>
</evidence>
<dbReference type="EnsemblPlants" id="KQK21341">
    <property type="protein sequence ID" value="KQK21341"/>
    <property type="gene ID" value="BRADI_1g60291v3"/>
</dbReference>
<protein>
    <submittedName>
        <fullName evidence="2 3">Uncharacterized protein</fullName>
    </submittedName>
</protein>
<dbReference type="KEGG" id="bdi:112270015"/>
<dbReference type="EnsemblPlants" id="KQK21342">
    <property type="protein sequence ID" value="KQK21342"/>
    <property type="gene ID" value="BRADI_1g60291v3"/>
</dbReference>
<reference evidence="3" key="3">
    <citation type="submission" date="2018-08" db="UniProtKB">
        <authorList>
            <consortium name="EnsemblPlants"/>
        </authorList>
    </citation>
    <scope>IDENTIFICATION</scope>
    <source>
        <strain evidence="3">cv. Bd21</strain>
    </source>
</reference>
<dbReference type="PANTHER" id="PTHR37256">
    <property type="entry name" value="E1A-BINDING PROTEIN P400-LIKE"/>
    <property type="match status" value="1"/>
</dbReference>
<dbReference type="Gramene" id="KQK21342">
    <property type="protein sequence ID" value="KQK21342"/>
    <property type="gene ID" value="BRADI_1g60291v3"/>
</dbReference>
<reference evidence="2 3" key="1">
    <citation type="journal article" date="2010" name="Nature">
        <title>Genome sequencing and analysis of the model grass Brachypodium distachyon.</title>
        <authorList>
            <consortium name="International Brachypodium Initiative"/>
        </authorList>
    </citation>
    <scope>NUCLEOTIDE SEQUENCE [LARGE SCALE GENOMIC DNA]</scope>
    <source>
        <strain evidence="2 3">Bd21</strain>
    </source>
</reference>
<proteinExistence type="predicted"/>